<dbReference type="InterPro" id="IPR050180">
    <property type="entry name" value="RNR_Ribonuclease"/>
</dbReference>
<dbReference type="AlphaFoldDB" id="A0A0H2WLH3"/>
<dbReference type="HOGENOM" id="CLU_438650_0_0_4"/>
<dbReference type="GO" id="GO:0005829">
    <property type="term" value="C:cytosol"/>
    <property type="evidence" value="ECO:0007669"/>
    <property type="project" value="TreeGrafter"/>
</dbReference>
<proteinExistence type="predicted"/>
<reference evidence="3 4" key="1">
    <citation type="journal article" date="2004" name="Proc. Natl. Acad. Sci. U.S.A.">
        <title>Structural flexibility in the Burkholderia mallei genome.</title>
        <authorList>
            <person name="Nierman W.C."/>
            <person name="DeShazer D."/>
            <person name="Kim H.S."/>
            <person name="Tettelin H."/>
            <person name="Nelson K.E."/>
            <person name="Feldblyum T."/>
            <person name="Ulrich R.L."/>
            <person name="Ronning C.M."/>
            <person name="Brinkac L.M."/>
            <person name="Daugherty S.C."/>
            <person name="Davidsen T.D."/>
            <person name="Deboy R.T."/>
            <person name="Dimitrov G."/>
            <person name="Dodson R.J."/>
            <person name="Durkin A.S."/>
            <person name="Gwinn M.L."/>
            <person name="Haft D.H."/>
            <person name="Khouri H."/>
            <person name="Kolonay J.F."/>
            <person name="Madupu R."/>
            <person name="Mohammoud Y."/>
            <person name="Nelson W.C."/>
            <person name="Radune D."/>
            <person name="Romero C.M."/>
            <person name="Sarria S."/>
            <person name="Selengut J."/>
            <person name="Shamblin C."/>
            <person name="Sullivan S.A."/>
            <person name="White O."/>
            <person name="Yu Y."/>
            <person name="Zafar N."/>
            <person name="Zhou L."/>
            <person name="Fraser C.M."/>
        </authorList>
    </citation>
    <scope>NUCLEOTIDE SEQUENCE [LARGE SCALE GENOMIC DNA]</scope>
    <source>
        <strain evidence="3 4">ATCC 23344</strain>
    </source>
</reference>
<dbReference type="GO" id="GO:0004540">
    <property type="term" value="F:RNA nuclease activity"/>
    <property type="evidence" value="ECO:0007669"/>
    <property type="project" value="InterPro"/>
</dbReference>
<evidence type="ECO:0000313" key="4">
    <source>
        <dbReference type="Proteomes" id="UP000006693"/>
    </source>
</evidence>
<dbReference type="EMBL" id="CP000010">
    <property type="protein sequence ID" value="AAU50150.1"/>
    <property type="molecule type" value="Genomic_DNA"/>
</dbReference>
<dbReference type="PATRIC" id="fig|243160.12.peg.2573"/>
<dbReference type="InterPro" id="IPR012340">
    <property type="entry name" value="NA-bd_OB-fold"/>
</dbReference>
<feature type="compositionally biased region" description="Acidic residues" evidence="1">
    <location>
        <begin position="641"/>
        <end position="660"/>
    </location>
</feature>
<dbReference type="eggNOG" id="COG0557">
    <property type="taxonomic scope" value="Bacteria"/>
</dbReference>
<dbReference type="Proteomes" id="UP000006693">
    <property type="component" value="Chromosome 1"/>
</dbReference>
<accession>A0A0H2WLH3</accession>
<dbReference type="Pfam" id="PF00773">
    <property type="entry name" value="RNB"/>
    <property type="match status" value="2"/>
</dbReference>
<gene>
    <name evidence="3" type="ordered locus">BMA2495</name>
</gene>
<sequence length="692" mass="75711">MNVFFEESGSFKAGSVLSRQGDAFQVELPGGRRAKVRAKDVLIEFEKPAAGELMQQADEAAQQIDLDFLWECAPAEEFAYAALADEYFGASYGPVERAALVLRLHGAPVYFRRKGRGQYQRAPEEQLKMALAGLERKRQQALVQAGYEEELKAGRLPDAFAGKALGLLTKPDKNSIEYKALDAAALARGVSPARLMLDCGGIPSARALHEARFLAEYFPHGTGFLAVAVGKLPEDLPRADVNAFSIDDITTTEIDDAFSVEHLSDGRVRIGVHIAAPALGIVRGDAVDAIARARLSTVYMPGDKITMLPDDVVDVFTLKEGDYRPALSLYIIVKRDTQEIVANETRAEYVYVKSNLRHNTLDELVTEDALAAGTGDYPHKDDIAALWPLAQALFERRQVARAGYGLKREVQRNTDYNFYVEGEHVSITPRRRGSPLDLIVSELAILANSTWGAFLHDHSVPGIYRTQRAFGMPSGPKRTRMQTSAAPHEGLGVPQYAWSTSPLRRYVDLVNQWQLLACVQHGVTAKLAAPFKQKDADLYAVVQGFDDTYAAYADHQRRMEYFWCLRWIKQEGRKQVSATVVKGELVRLDEVPLLLHVPALGVHARGTRVLLDVMSVDELTIEASVRLVSVLDAPMVSSGEPADEDEDADAADETLLDAADESAQGEAEALAEAGGAASGNGESSANGEEQSK</sequence>
<dbReference type="GO" id="GO:0006402">
    <property type="term" value="P:mRNA catabolic process"/>
    <property type="evidence" value="ECO:0007669"/>
    <property type="project" value="TreeGrafter"/>
</dbReference>
<evidence type="ECO:0000313" key="3">
    <source>
        <dbReference type="EMBL" id="AAU50150.1"/>
    </source>
</evidence>
<dbReference type="InterPro" id="IPR001900">
    <property type="entry name" value="RNase_II/R"/>
</dbReference>
<dbReference type="PANTHER" id="PTHR23355:SF9">
    <property type="entry name" value="DIS3-LIKE EXONUCLEASE 2"/>
    <property type="match status" value="1"/>
</dbReference>
<feature type="domain" description="RNB" evidence="2">
    <location>
        <begin position="235"/>
        <end position="521"/>
    </location>
</feature>
<protein>
    <submittedName>
        <fullName evidence="3">Ribonuclease II (RNB) family protein</fullName>
    </submittedName>
</protein>
<dbReference type="GO" id="GO:0003723">
    <property type="term" value="F:RNA binding"/>
    <property type="evidence" value="ECO:0007669"/>
    <property type="project" value="InterPro"/>
</dbReference>
<name>A0A0H2WLH3_BURMA</name>
<dbReference type="PANTHER" id="PTHR23355">
    <property type="entry name" value="RIBONUCLEASE"/>
    <property type="match status" value="1"/>
</dbReference>
<dbReference type="KEGG" id="bma:BMA2495"/>
<keyword evidence="4" id="KW-1185">Reference proteome</keyword>
<dbReference type="GeneID" id="92980185"/>
<dbReference type="SUPFAM" id="SSF50249">
    <property type="entry name" value="Nucleic acid-binding proteins"/>
    <property type="match status" value="1"/>
</dbReference>
<feature type="compositionally biased region" description="Low complexity" evidence="1">
    <location>
        <begin position="661"/>
        <end position="692"/>
    </location>
</feature>
<dbReference type="SMART" id="SM00955">
    <property type="entry name" value="RNB"/>
    <property type="match status" value="1"/>
</dbReference>
<evidence type="ECO:0000259" key="2">
    <source>
        <dbReference type="SMART" id="SM00955"/>
    </source>
</evidence>
<organism evidence="3 4">
    <name type="scientific">Burkholderia mallei (strain ATCC 23344)</name>
    <dbReference type="NCBI Taxonomy" id="243160"/>
    <lineage>
        <taxon>Bacteria</taxon>
        <taxon>Pseudomonadati</taxon>
        <taxon>Pseudomonadota</taxon>
        <taxon>Betaproteobacteria</taxon>
        <taxon>Burkholderiales</taxon>
        <taxon>Burkholderiaceae</taxon>
        <taxon>Burkholderia</taxon>
        <taxon>pseudomallei group</taxon>
    </lineage>
</organism>
<dbReference type="RefSeq" id="WP_004194277.1">
    <property type="nucleotide sequence ID" value="NC_006348.1"/>
</dbReference>
<evidence type="ECO:0000256" key="1">
    <source>
        <dbReference type="SAM" id="MobiDB-lite"/>
    </source>
</evidence>
<feature type="region of interest" description="Disordered" evidence="1">
    <location>
        <begin position="636"/>
        <end position="692"/>
    </location>
</feature>